<dbReference type="AlphaFoldDB" id="A0A418MXX9"/>
<keyword evidence="2" id="KW-1185">Reference proteome</keyword>
<evidence type="ECO:0008006" key="3">
    <source>
        <dbReference type="Google" id="ProtNLM"/>
    </source>
</evidence>
<sequence>MELLLCVLVMAVLVVGLVWWQRQRAARDLADVQADARRWYERLGGQVMNLSGDDPAVRQALADAAERYHAAGSQLEQARTATQYRLARETAVEGLTYIRAARTALGIDPGPDLPPLATASGAGQLTVPRQVDVQGQTFRAGPQPGRDTPYYYPGGRMQGRPVPAGWYSTPWWKTALGAGAGVIGGMLIADALFSPSFGDPGYDADAAAGMGDLGDAGAGFDGGDAGGDFGGGDFGGGDFGGGDFGGGDF</sequence>
<accession>A0A418MXX9</accession>
<evidence type="ECO:0000313" key="1">
    <source>
        <dbReference type="EMBL" id="RIV39485.1"/>
    </source>
</evidence>
<comment type="caution">
    <text evidence="1">The sequence shown here is derived from an EMBL/GenBank/DDBJ whole genome shotgun (WGS) entry which is preliminary data.</text>
</comment>
<reference evidence="1 2" key="1">
    <citation type="submission" date="2018-08" db="EMBL/GenBank/DDBJ databases">
        <title>Jishengella sp. nov., isolated from a root of Azadirachta indica A. Juss. var. siamensis Valenton.</title>
        <authorList>
            <person name="Kuncharoen N."/>
            <person name="Tanasupawat S."/>
            <person name="Kudo T."/>
            <person name="Ohkuma M."/>
        </authorList>
    </citation>
    <scope>NUCLEOTIDE SEQUENCE [LARGE SCALE GENOMIC DNA]</scope>
    <source>
        <strain evidence="1 2">AZ1-13</strain>
    </source>
</reference>
<evidence type="ECO:0000313" key="2">
    <source>
        <dbReference type="Proteomes" id="UP000283832"/>
    </source>
</evidence>
<dbReference type="Proteomes" id="UP000283832">
    <property type="component" value="Unassembled WGS sequence"/>
</dbReference>
<name>A0A418MXX9_9ACTN</name>
<dbReference type="EMBL" id="QXEC01000006">
    <property type="protein sequence ID" value="RIV39485.1"/>
    <property type="molecule type" value="Genomic_DNA"/>
</dbReference>
<proteinExistence type="predicted"/>
<gene>
    <name evidence="1" type="ORF">D2L64_09255</name>
</gene>
<organism evidence="1 2">
    <name type="scientific">Micromonospora radicis</name>
    <dbReference type="NCBI Taxonomy" id="1894971"/>
    <lineage>
        <taxon>Bacteria</taxon>
        <taxon>Bacillati</taxon>
        <taxon>Actinomycetota</taxon>
        <taxon>Actinomycetes</taxon>
        <taxon>Micromonosporales</taxon>
        <taxon>Micromonosporaceae</taxon>
        <taxon>Micromonospora</taxon>
    </lineage>
</organism>
<protein>
    <recommendedName>
        <fullName evidence="3">DUF1542 domain-containing protein</fullName>
    </recommendedName>
</protein>
<dbReference type="OrthoDB" id="5187452at2"/>